<dbReference type="Proteomes" id="UP000349468">
    <property type="component" value="Unassembled WGS sequence"/>
</dbReference>
<proteinExistence type="predicted"/>
<protein>
    <recommendedName>
        <fullName evidence="3">YD repeat-containing protein</fullName>
    </recommendedName>
</protein>
<dbReference type="NCBIfam" id="TIGR01643">
    <property type="entry name" value="YD_repeat_2x"/>
    <property type="match status" value="1"/>
</dbReference>
<evidence type="ECO:0000313" key="2">
    <source>
        <dbReference type="Proteomes" id="UP000349468"/>
    </source>
</evidence>
<reference evidence="1 2" key="1">
    <citation type="submission" date="2019-09" db="EMBL/GenBank/DDBJ databases">
        <authorList>
            <person name="Chandra G."/>
            <person name="Truman W A."/>
        </authorList>
    </citation>
    <scope>NUCLEOTIDE SEQUENCE [LARGE SCALE GENOMIC DNA]</scope>
    <source>
        <strain evidence="1">PS870</strain>
    </source>
</reference>
<dbReference type="InterPro" id="IPR031325">
    <property type="entry name" value="RHS_repeat"/>
</dbReference>
<sequence>MSTVSDFFSQASNFVSAVSGQVDPRTGIYGININAGHLVANNLMGPALPLTLSYSPMNTANVGLGVGVSFGMSTYEGDSQSGMLTLGSGERYRVESGAVQQKKLDSFRFDLSGNRIFHKDGGIEILKKMGKVSVPCQIFNSTGHSITLTWGRDSRDNVVLTSVTDETCDPVTKVNTTLLFVTYSSTQVDMQVLPGRDEGYNVSLYLRNNYHLTKVTSDADAPGSDKPALSWAIEYTNMPNTGSGWGLWATSLTLPGGLVETVQYQQAQCFPDGSGLLPLPRAVRLSTADSTGTLSKTTYAYKDRNFLGFGSGISGTNWKKNLDNLYNASTSYRYGSTQTHTDEAGGTTVITRTYNNYHLLVSQTSTITLINQKCTTTQAIEYHIDPSKTFEGQSRQYQLPKTRTTTWSQGDQSRSEKTITKFDDSGNPLFQSIVSIDAAQQETPIQTKTEWEYYDSKGEAGCPAEPNGFTRFIKTMTVTSMTPVTLESPYAVSPHITTYTYAPLVTPPASQVAISTAIMVASEQHKSGTDWLSKVSYTYADNKTNDFCRLLSTESTHYPSGEKGPNPATTTVSTWTLDGGTLIENKTLTAGTQSLTSAQTQSLFTARTLSSTDALGIVNEAVYDRLGRVTEVTTAKGTDYTNTRTCEYKIKIKSDSDSDSDSDSEDGPFLITAIDANHNKIRTTCNAVGKPISVGAWLADDPSPRWKTIKTATYDTQMRPLTVTNMDYLTSVPTAERLEKAPPPDQSLTVSLDYDGWGQNHLNSVSDGVKHWSVTDPIAMTVTTYMTAENKDQTQSSATVTTYNYNRQPIKIEAYDPTKWTVPLPADAKASSTVLQQYDGWNQLREHRDELDRVTRYDYDVFGRTTVTTLPKLLTSLLGTQVKRVYSLLSPLAWLADIQVTAELESRNDLPKSVSMGTQVFDELGRVTQRSSGGRTWTATYDGSKGSLTSPASVTSPAKNTLNYQYIAALGGKVSRVEKSNTTSQNKVYTYNKSKDNPNKIVGGLLTASIAMSASDSSTITNTYALTGRLVTETLAPSVSATDYQYTVAGKATHYTDVTGITQVVEYDGYGRPHTISDSDVSAELTYDDLGRLKEWTTTDGKSKAALTIQVGLDGLGREIKRTLTSSQSNNSWVLEQTWYANHQLNTKVLSRNDKPARTETYTYDPRNRLTGYTVTGNVDDLPQDEKGNRITSQILTYDVYSNIKSIVSQFSDKTSDRMECTYLDPVHNTDDPCRLSKVTHDHSSYNDLTPDWMQYDLNGFLTNDGVGRTFENAGSVLEGYLSRVVVKGQDPKSSSYQYDAMNRLIKQDDVSLYYRGSKLVNQVEGKNGMRLLSGPGGNLAQIRTGINPSTWLSGIDANGSVLSVENGSTQVKLAYGPYGEQS</sequence>
<dbReference type="RefSeq" id="WP_154914191.1">
    <property type="nucleotide sequence ID" value="NZ_CABVIK010000036.1"/>
</dbReference>
<dbReference type="Gene3D" id="2.180.10.10">
    <property type="entry name" value="RHS repeat-associated core"/>
    <property type="match status" value="2"/>
</dbReference>
<accession>A0A5E7QIE9</accession>
<gene>
    <name evidence="1" type="ORF">PS870_06376</name>
</gene>
<dbReference type="EMBL" id="CABVIK010000036">
    <property type="protein sequence ID" value="VVP61574.1"/>
    <property type="molecule type" value="Genomic_DNA"/>
</dbReference>
<name>A0A5E7QIE9_PSEFL</name>
<evidence type="ECO:0008006" key="3">
    <source>
        <dbReference type="Google" id="ProtNLM"/>
    </source>
</evidence>
<evidence type="ECO:0000313" key="1">
    <source>
        <dbReference type="EMBL" id="VVP61574.1"/>
    </source>
</evidence>
<dbReference type="InterPro" id="IPR006530">
    <property type="entry name" value="YD"/>
</dbReference>
<dbReference type="Pfam" id="PF05593">
    <property type="entry name" value="RHS_repeat"/>
    <property type="match status" value="1"/>
</dbReference>
<organism evidence="1 2">
    <name type="scientific">Pseudomonas fluorescens</name>
    <dbReference type="NCBI Taxonomy" id="294"/>
    <lineage>
        <taxon>Bacteria</taxon>
        <taxon>Pseudomonadati</taxon>
        <taxon>Pseudomonadota</taxon>
        <taxon>Gammaproteobacteria</taxon>
        <taxon>Pseudomonadales</taxon>
        <taxon>Pseudomonadaceae</taxon>
        <taxon>Pseudomonas</taxon>
    </lineage>
</organism>